<evidence type="ECO:0000313" key="11">
    <source>
        <dbReference type="Proteomes" id="UP001175000"/>
    </source>
</evidence>
<evidence type="ECO:0000256" key="3">
    <source>
        <dbReference type="ARBA" id="ARBA00012780"/>
    </source>
</evidence>
<dbReference type="Gene3D" id="2.60.120.200">
    <property type="match status" value="1"/>
</dbReference>
<dbReference type="Proteomes" id="UP001175000">
    <property type="component" value="Unassembled WGS sequence"/>
</dbReference>
<gene>
    <name evidence="10" type="ORF">B0T14DRAFT_390747</name>
</gene>
<name>A0AA39XDH6_9PEZI</name>
<keyword evidence="6" id="KW-0326">Glycosidase</keyword>
<sequence>SSAQLCAGKSFQENGNWYCQPVHHITYQNVGAVGEYQDVVRMDQQSGACEFQKRKFSGPLAPFDEPMYIHFRGPLRLKQVAVYLPGSDQRKRDEAHYHAARQSSSGLTFLANRGDPYISGNFTRAFGNTLSYVDRTGTSCSPSSQTLLDTLLPSSAEVILATDQPCNAACGYIQPGSIARKGFASVSGTRVVMMDFSMPHAYGEDMPAIWMLNARIPLTGQYHGCSCWASGCGEFDVFETLSQGETKAKSTFHSVFRGGDSNYFDRPTEGTVRVAVWFD</sequence>
<evidence type="ECO:0000256" key="6">
    <source>
        <dbReference type="ARBA" id="ARBA00023295"/>
    </source>
</evidence>
<dbReference type="EC" id="3.2.1.39" evidence="3"/>
<dbReference type="InterPro" id="IPR018807">
    <property type="entry name" value="YJL171C/Tos1_N"/>
</dbReference>
<dbReference type="GO" id="GO:0009277">
    <property type="term" value="C:fungal-type cell wall"/>
    <property type="evidence" value="ECO:0007669"/>
    <property type="project" value="TreeGrafter"/>
</dbReference>
<dbReference type="GO" id="GO:0071555">
    <property type="term" value="P:cell wall organization"/>
    <property type="evidence" value="ECO:0007669"/>
    <property type="project" value="UniProtKB-KW"/>
</dbReference>
<proteinExistence type="inferred from homology"/>
<evidence type="ECO:0000256" key="1">
    <source>
        <dbReference type="ARBA" id="ARBA00000382"/>
    </source>
</evidence>
<evidence type="ECO:0000256" key="7">
    <source>
        <dbReference type="ARBA" id="ARBA00023316"/>
    </source>
</evidence>
<dbReference type="PANTHER" id="PTHR31737">
    <property type="entry name" value="PROTEIN TOS1"/>
    <property type="match status" value="1"/>
</dbReference>
<feature type="domain" description="Cell wall protein YJL171C/Tos1 C-terminal" evidence="8">
    <location>
        <begin position="94"/>
        <end position="279"/>
    </location>
</feature>
<dbReference type="InterPro" id="IPR018805">
    <property type="entry name" value="YJL171C/Tos1_C"/>
</dbReference>
<evidence type="ECO:0000259" key="9">
    <source>
        <dbReference type="Pfam" id="PF10290"/>
    </source>
</evidence>
<comment type="caution">
    <text evidence="10">The sequence shown here is derived from an EMBL/GenBank/DDBJ whole genome shotgun (WGS) entry which is preliminary data.</text>
</comment>
<dbReference type="PANTHER" id="PTHR31737:SF2">
    <property type="entry name" value="PROTEIN TOS1"/>
    <property type="match status" value="1"/>
</dbReference>
<reference evidence="10" key="1">
    <citation type="submission" date="2023-06" db="EMBL/GenBank/DDBJ databases">
        <title>Genome-scale phylogeny and comparative genomics of the fungal order Sordariales.</title>
        <authorList>
            <consortium name="Lawrence Berkeley National Laboratory"/>
            <person name="Hensen N."/>
            <person name="Bonometti L."/>
            <person name="Westerberg I."/>
            <person name="Brannstrom I.O."/>
            <person name="Guillou S."/>
            <person name="Cros-Aarteil S."/>
            <person name="Calhoun S."/>
            <person name="Haridas S."/>
            <person name="Kuo A."/>
            <person name="Mondo S."/>
            <person name="Pangilinan J."/>
            <person name="Riley R."/>
            <person name="Labutti K."/>
            <person name="Andreopoulos B."/>
            <person name="Lipzen A."/>
            <person name="Chen C."/>
            <person name="Yanf M."/>
            <person name="Daum C."/>
            <person name="Ng V."/>
            <person name="Clum A."/>
            <person name="Steindorff A."/>
            <person name="Ohm R."/>
            <person name="Martin F."/>
            <person name="Silar P."/>
            <person name="Natvig D."/>
            <person name="Lalanne C."/>
            <person name="Gautier V."/>
            <person name="Ament-Velasquez S.L."/>
            <person name="Kruys A."/>
            <person name="Hutchinson M.I."/>
            <person name="Powell A.J."/>
            <person name="Barry K."/>
            <person name="Miller A.N."/>
            <person name="Grigoriev I.V."/>
            <person name="Debuchy R."/>
            <person name="Gladieux P."/>
            <person name="Thoren M.H."/>
            <person name="Johannesson H."/>
        </authorList>
    </citation>
    <scope>NUCLEOTIDE SEQUENCE</scope>
    <source>
        <strain evidence="10">CBS 606.72</strain>
    </source>
</reference>
<keyword evidence="11" id="KW-1185">Reference proteome</keyword>
<dbReference type="EMBL" id="JAULSU010000001">
    <property type="protein sequence ID" value="KAK0631929.1"/>
    <property type="molecule type" value="Genomic_DNA"/>
</dbReference>
<protein>
    <recommendedName>
        <fullName evidence="3">glucan endo-1,3-beta-D-glucosidase</fullName>
        <ecNumber evidence="3">3.2.1.39</ecNumber>
    </recommendedName>
</protein>
<dbReference type="Pfam" id="PF10290">
    <property type="entry name" value="YJL171C_Tos1_N"/>
    <property type="match status" value="1"/>
</dbReference>
<dbReference type="Pfam" id="PF10287">
    <property type="entry name" value="YJL171C_Tos1_C"/>
    <property type="match status" value="1"/>
</dbReference>
<comment type="similarity">
    <text evidence="2">Belongs to the PGA52 family.</text>
</comment>
<feature type="non-terminal residue" evidence="10">
    <location>
        <position position="279"/>
    </location>
</feature>
<keyword evidence="7" id="KW-0961">Cell wall biogenesis/degradation</keyword>
<comment type="catalytic activity">
    <reaction evidence="1">
        <text>Hydrolysis of (1-&gt;3)-beta-D-glucosidic linkages in (1-&gt;3)-beta-D-glucans.</text>
        <dbReference type="EC" id="3.2.1.39"/>
    </reaction>
</comment>
<dbReference type="AlphaFoldDB" id="A0AA39XDH6"/>
<feature type="domain" description="Cell wall protein YJL171C/Tos1 N-terminal" evidence="9">
    <location>
        <begin position="24"/>
        <end position="84"/>
    </location>
</feature>
<keyword evidence="4" id="KW-0732">Signal</keyword>
<evidence type="ECO:0000256" key="2">
    <source>
        <dbReference type="ARBA" id="ARBA00006055"/>
    </source>
</evidence>
<keyword evidence="5 10" id="KW-0378">Hydrolase</keyword>
<accession>A0AA39XDH6</accession>
<evidence type="ECO:0000256" key="4">
    <source>
        <dbReference type="ARBA" id="ARBA00022729"/>
    </source>
</evidence>
<evidence type="ECO:0000313" key="10">
    <source>
        <dbReference type="EMBL" id="KAK0631929.1"/>
    </source>
</evidence>
<organism evidence="10 11">
    <name type="scientific">Immersiella caudata</name>
    <dbReference type="NCBI Taxonomy" id="314043"/>
    <lineage>
        <taxon>Eukaryota</taxon>
        <taxon>Fungi</taxon>
        <taxon>Dikarya</taxon>
        <taxon>Ascomycota</taxon>
        <taxon>Pezizomycotina</taxon>
        <taxon>Sordariomycetes</taxon>
        <taxon>Sordariomycetidae</taxon>
        <taxon>Sordariales</taxon>
        <taxon>Lasiosphaeriaceae</taxon>
        <taxon>Immersiella</taxon>
    </lineage>
</organism>
<evidence type="ECO:0000256" key="5">
    <source>
        <dbReference type="ARBA" id="ARBA00022801"/>
    </source>
</evidence>
<feature type="non-terminal residue" evidence="10">
    <location>
        <position position="1"/>
    </location>
</feature>
<evidence type="ECO:0000259" key="8">
    <source>
        <dbReference type="Pfam" id="PF10287"/>
    </source>
</evidence>
<dbReference type="GO" id="GO:0042973">
    <property type="term" value="F:glucan endo-1,3-beta-D-glucosidase activity"/>
    <property type="evidence" value="ECO:0007669"/>
    <property type="project" value="UniProtKB-EC"/>
</dbReference>